<accession>A0A814K495</accession>
<evidence type="ECO:0000313" key="4">
    <source>
        <dbReference type="EMBL" id="CAF3553678.1"/>
    </source>
</evidence>
<dbReference type="EMBL" id="CAJOAZ010000149">
    <property type="protein sequence ID" value="CAF3553678.1"/>
    <property type="molecule type" value="Genomic_DNA"/>
</dbReference>
<sequence>MYSYSLLGFILFFIIVIQAKPLPESSSSSSLSDNSDDNKSAKTNDQLYEIYKKMRVDPRLAMVSNKDLLLYIHKNFAQGNHNMDSNKEKHSHQQQQQQQQQKETN</sequence>
<dbReference type="AlphaFoldDB" id="A0A814K495"/>
<keyword evidence="2" id="KW-0732">Signal</keyword>
<feature type="chain" id="PRO_5036224982" evidence="2">
    <location>
        <begin position="20"/>
        <end position="105"/>
    </location>
</feature>
<dbReference type="Proteomes" id="UP000663845">
    <property type="component" value="Unassembled WGS sequence"/>
</dbReference>
<feature type="compositionally biased region" description="Low complexity" evidence="1">
    <location>
        <begin position="93"/>
        <end position="105"/>
    </location>
</feature>
<evidence type="ECO:0000313" key="3">
    <source>
        <dbReference type="EMBL" id="CAF1047510.1"/>
    </source>
</evidence>
<protein>
    <submittedName>
        <fullName evidence="3">Uncharacterized protein</fullName>
    </submittedName>
</protein>
<evidence type="ECO:0000256" key="1">
    <source>
        <dbReference type="SAM" id="MobiDB-lite"/>
    </source>
</evidence>
<feature type="signal peptide" evidence="2">
    <location>
        <begin position="1"/>
        <end position="19"/>
    </location>
</feature>
<name>A0A814K495_9BILA</name>
<dbReference type="Proteomes" id="UP000663844">
    <property type="component" value="Unassembled WGS sequence"/>
</dbReference>
<evidence type="ECO:0000313" key="5">
    <source>
        <dbReference type="Proteomes" id="UP000663845"/>
    </source>
</evidence>
<organism evidence="3 5">
    <name type="scientific">Adineta steineri</name>
    <dbReference type="NCBI Taxonomy" id="433720"/>
    <lineage>
        <taxon>Eukaryota</taxon>
        <taxon>Metazoa</taxon>
        <taxon>Spiralia</taxon>
        <taxon>Gnathifera</taxon>
        <taxon>Rotifera</taxon>
        <taxon>Eurotatoria</taxon>
        <taxon>Bdelloidea</taxon>
        <taxon>Adinetida</taxon>
        <taxon>Adinetidae</taxon>
        <taxon>Adineta</taxon>
    </lineage>
</organism>
<comment type="caution">
    <text evidence="3">The sequence shown here is derived from an EMBL/GenBank/DDBJ whole genome shotgun (WGS) entry which is preliminary data.</text>
</comment>
<dbReference type="EMBL" id="CAJNOG010000180">
    <property type="protein sequence ID" value="CAF1047510.1"/>
    <property type="molecule type" value="Genomic_DNA"/>
</dbReference>
<evidence type="ECO:0000256" key="2">
    <source>
        <dbReference type="SAM" id="SignalP"/>
    </source>
</evidence>
<feature type="region of interest" description="Disordered" evidence="1">
    <location>
        <begin position="23"/>
        <end position="44"/>
    </location>
</feature>
<gene>
    <name evidence="3" type="ORF">JYZ213_LOCUS18491</name>
    <name evidence="4" type="ORF">OXD698_LOCUS4060</name>
</gene>
<feature type="region of interest" description="Disordered" evidence="1">
    <location>
        <begin position="79"/>
        <end position="105"/>
    </location>
</feature>
<proteinExistence type="predicted"/>
<reference evidence="3" key="1">
    <citation type="submission" date="2021-02" db="EMBL/GenBank/DDBJ databases">
        <authorList>
            <person name="Nowell W R."/>
        </authorList>
    </citation>
    <scope>NUCLEOTIDE SEQUENCE</scope>
</reference>